<sequence>MADQRWGAGYDDPSEETVTLGAAHGPLGRTVHLRHVEVETKGRGTEATTTLRAGGKDVGGDANALMVLRRLSFEATGGRKKKWQAHRPLHDWAAVSQGGQHDKVLLNRVTERRQALLDRWCAPRPVPRSVQRRFPDAAGPSPRGCVLRLVLTCEWRLATGLGLQFGVLDSGMALHGTYGWPVIPAATLKGLAAAGARLAEAAPERMRELLGDPRPLQAPARTGPRGRGGVVFLDALPDTRTGLKVHSDTITPHQQPYYTDTMPGADPAGEPRPPGEHHAPVPVPFLSVSGRLCVDLLGTGPADLDTVRQWLDLAGEEVGGGGRTTAGYGYFTCKPAPAKKTGKEKRP</sequence>
<proteinExistence type="predicted"/>
<protein>
    <submittedName>
        <fullName evidence="2">Type III-B CRISPR module RAMP protein Cmr6</fullName>
    </submittedName>
</protein>
<comment type="caution">
    <text evidence="2">The sequence shown here is derived from an EMBL/GenBank/DDBJ whole genome shotgun (WGS) entry which is preliminary data.</text>
</comment>
<accession>A0ABU2M2Y6</accession>
<dbReference type="PANTHER" id="PTHR39965">
    <property type="entry name" value="CRISPR SYSTEM CMR SUBUNIT CMR6"/>
    <property type="match status" value="1"/>
</dbReference>
<dbReference type="PANTHER" id="PTHR39965:SF1">
    <property type="entry name" value="CRISPR SYSTEM CMR SUBUNIT CMR6"/>
    <property type="match status" value="1"/>
</dbReference>
<dbReference type="InterPro" id="IPR010172">
    <property type="entry name" value="CRISPR-assoc_prot_TM1791"/>
</dbReference>
<keyword evidence="3" id="KW-1185">Reference proteome</keyword>
<gene>
    <name evidence="2" type="ORF">RM479_01020</name>
</gene>
<dbReference type="EMBL" id="JAVREP010000001">
    <property type="protein sequence ID" value="MDT0326987.1"/>
    <property type="molecule type" value="Genomic_DNA"/>
</dbReference>
<organism evidence="2 3">
    <name type="scientific">Nocardiopsis lambiniae</name>
    <dbReference type="NCBI Taxonomy" id="3075539"/>
    <lineage>
        <taxon>Bacteria</taxon>
        <taxon>Bacillati</taxon>
        <taxon>Actinomycetota</taxon>
        <taxon>Actinomycetes</taxon>
        <taxon>Streptosporangiales</taxon>
        <taxon>Nocardiopsidaceae</taxon>
        <taxon>Nocardiopsis</taxon>
    </lineage>
</organism>
<evidence type="ECO:0000313" key="2">
    <source>
        <dbReference type="EMBL" id="MDT0326987.1"/>
    </source>
</evidence>
<reference evidence="3" key="1">
    <citation type="submission" date="2023-07" db="EMBL/GenBank/DDBJ databases">
        <title>30 novel species of actinomycetes from the DSMZ collection.</title>
        <authorList>
            <person name="Nouioui I."/>
        </authorList>
    </citation>
    <scope>NUCLEOTIDE SEQUENCE [LARGE SCALE GENOMIC DNA]</scope>
    <source>
        <strain evidence="3">DSM 44743</strain>
    </source>
</reference>
<name>A0ABU2M2Y6_9ACTN</name>
<dbReference type="Proteomes" id="UP001183390">
    <property type="component" value="Unassembled WGS sequence"/>
</dbReference>
<feature type="region of interest" description="Disordered" evidence="1">
    <location>
        <begin position="250"/>
        <end position="280"/>
    </location>
</feature>
<evidence type="ECO:0000256" key="1">
    <source>
        <dbReference type="SAM" id="MobiDB-lite"/>
    </source>
</evidence>
<evidence type="ECO:0000313" key="3">
    <source>
        <dbReference type="Proteomes" id="UP001183390"/>
    </source>
</evidence>
<dbReference type="RefSeq" id="WP_311509774.1">
    <property type="nucleotide sequence ID" value="NZ_JAVREP010000001.1"/>
</dbReference>